<feature type="transmembrane region" description="Helical" evidence="9">
    <location>
        <begin position="116"/>
        <end position="136"/>
    </location>
</feature>
<evidence type="ECO:0000256" key="5">
    <source>
        <dbReference type="ARBA" id="ARBA00022692"/>
    </source>
</evidence>
<dbReference type="PANTHER" id="PTHR30588:SF0">
    <property type="entry name" value="BRANCHED-CHAIN AMINO ACID PERMEASE BRNQ"/>
    <property type="match status" value="1"/>
</dbReference>
<evidence type="ECO:0000256" key="4">
    <source>
        <dbReference type="ARBA" id="ARBA00022475"/>
    </source>
</evidence>
<keyword evidence="5 9" id="KW-0812">Transmembrane</keyword>
<feature type="transmembrane region" description="Helical" evidence="9">
    <location>
        <begin position="310"/>
        <end position="331"/>
    </location>
</feature>
<comment type="function">
    <text evidence="9">Component of the transport system for branched-chain amino acids.</text>
</comment>
<dbReference type="NCBIfam" id="TIGR00796">
    <property type="entry name" value="livcs"/>
    <property type="match status" value="1"/>
</dbReference>
<feature type="transmembrane region" description="Helical" evidence="9">
    <location>
        <begin position="367"/>
        <end position="385"/>
    </location>
</feature>
<reference evidence="10 11" key="1">
    <citation type="submission" date="2023-03" db="EMBL/GenBank/DDBJ databases">
        <title>Bacillus Genome Sequencing.</title>
        <authorList>
            <person name="Dunlap C."/>
        </authorList>
    </citation>
    <scope>NUCLEOTIDE SEQUENCE [LARGE SCALE GENOMIC DNA]</scope>
    <source>
        <strain evidence="10 11">B-23453</strain>
    </source>
</reference>
<evidence type="ECO:0000256" key="3">
    <source>
        <dbReference type="ARBA" id="ARBA00022448"/>
    </source>
</evidence>
<keyword evidence="6 9" id="KW-0029">Amino-acid transport</keyword>
<keyword evidence="11" id="KW-1185">Reference proteome</keyword>
<keyword evidence="7 9" id="KW-1133">Transmembrane helix</keyword>
<comment type="subcellular location">
    <subcellularLocation>
        <location evidence="1 9">Cell membrane</location>
        <topology evidence="1 9">Multi-pass membrane protein</topology>
    </subcellularLocation>
</comment>
<dbReference type="Pfam" id="PF05525">
    <property type="entry name" value="Branch_AA_trans"/>
    <property type="match status" value="1"/>
</dbReference>
<gene>
    <name evidence="10" type="primary">brnQ</name>
    <name evidence="10" type="ORF">P4T90_15515</name>
</gene>
<feature type="transmembrane region" description="Helical" evidence="9">
    <location>
        <begin position="74"/>
        <end position="96"/>
    </location>
</feature>
<feature type="transmembrane region" description="Helical" evidence="9">
    <location>
        <begin position="7"/>
        <end position="25"/>
    </location>
</feature>
<protein>
    <recommendedName>
        <fullName evidence="9">Branched-chain amino acid transport system carrier protein</fullName>
    </recommendedName>
</protein>
<feature type="transmembrane region" description="Helical" evidence="9">
    <location>
        <begin position="148"/>
        <end position="168"/>
    </location>
</feature>
<feature type="transmembrane region" description="Helical" evidence="9">
    <location>
        <begin position="222"/>
        <end position="247"/>
    </location>
</feature>
<organism evidence="10 11">
    <name type="scientific">Heyndrickxia acidicola</name>
    <dbReference type="NCBI Taxonomy" id="209389"/>
    <lineage>
        <taxon>Bacteria</taxon>
        <taxon>Bacillati</taxon>
        <taxon>Bacillota</taxon>
        <taxon>Bacilli</taxon>
        <taxon>Bacillales</taxon>
        <taxon>Bacillaceae</taxon>
        <taxon>Heyndrickxia</taxon>
    </lineage>
</organism>
<dbReference type="Proteomes" id="UP001341444">
    <property type="component" value="Unassembled WGS sequence"/>
</dbReference>
<comment type="similarity">
    <text evidence="2 9">Belongs to the branched chain amino acid transporter family.</text>
</comment>
<proteinExistence type="inferred from homology"/>
<comment type="caution">
    <text evidence="10">The sequence shown here is derived from an EMBL/GenBank/DDBJ whole genome shotgun (WGS) entry which is preliminary data.</text>
</comment>
<evidence type="ECO:0000313" key="11">
    <source>
        <dbReference type="Proteomes" id="UP001341444"/>
    </source>
</evidence>
<evidence type="ECO:0000313" key="10">
    <source>
        <dbReference type="EMBL" id="MED1204456.1"/>
    </source>
</evidence>
<dbReference type="RefSeq" id="WP_066266354.1">
    <property type="nucleotide sequence ID" value="NZ_JARMAB010000023.1"/>
</dbReference>
<evidence type="ECO:0000256" key="6">
    <source>
        <dbReference type="ARBA" id="ARBA00022970"/>
    </source>
</evidence>
<dbReference type="PANTHER" id="PTHR30588">
    <property type="entry name" value="BRANCHED-CHAIN AMINO ACID TRANSPORT SYSTEM 2 CARRIER PROTEIN"/>
    <property type="match status" value="1"/>
</dbReference>
<name>A0ABU6MKE1_9BACI</name>
<keyword evidence="8 9" id="KW-0472">Membrane</keyword>
<dbReference type="InterPro" id="IPR004685">
    <property type="entry name" value="Brnchd-chn_aa_trnsp_Livcs"/>
</dbReference>
<keyword evidence="4" id="KW-1003">Cell membrane</keyword>
<feature type="transmembrane region" description="Helical" evidence="9">
    <location>
        <begin position="37"/>
        <end position="62"/>
    </location>
</feature>
<feature type="transmembrane region" description="Helical" evidence="9">
    <location>
        <begin position="405"/>
        <end position="428"/>
    </location>
</feature>
<evidence type="ECO:0000256" key="2">
    <source>
        <dbReference type="ARBA" id="ARBA00008540"/>
    </source>
</evidence>
<dbReference type="EMBL" id="JARMAB010000023">
    <property type="protein sequence ID" value="MED1204456.1"/>
    <property type="molecule type" value="Genomic_DNA"/>
</dbReference>
<evidence type="ECO:0000256" key="8">
    <source>
        <dbReference type="ARBA" id="ARBA00023136"/>
    </source>
</evidence>
<sequence>MRKKDTLFIGLMLFSMFFGAGNLIFPPFLGLNAGTSYWPAIAGFIVTGVGLPFAVLAAVSLVKGGVQTIGRRVHPLFSTIFTVVVYLCIGPFLAIPRNANVAYEMGIKPLLGGKESSLFLLLFTFLFFALVYFVSLNPKKMEKYMGRWITPVLLLAMIVLCIAGFIHLHSSLQKPSFNYSKGAFFKGFIDGYSTMDALAALAFGIVILTTIQQKGVKDRKQLTRYTLASSLVAGTALALVYVALGLIGARMASTGTYASGTEILTAASTLFLGQQGKWLLGLIFTLACFSSVVGLTSACGQYFSALVPKASYKGITLTVAIVGFLFSNLGLEQILKVSVPFLGMAYPLTIVLIVLTFFHRSFRGSKHVYRGAMFFTGISAIASGLKDFGISLGTLSSALDMLPLSAYGLGWITPAIFGILIGASYRFIEAKLFPGKDNGINVS</sequence>
<evidence type="ECO:0000256" key="1">
    <source>
        <dbReference type="ARBA" id="ARBA00004651"/>
    </source>
</evidence>
<accession>A0ABU6MKE1</accession>
<evidence type="ECO:0000256" key="7">
    <source>
        <dbReference type="ARBA" id="ARBA00022989"/>
    </source>
</evidence>
<dbReference type="Gene3D" id="1.20.1740.10">
    <property type="entry name" value="Amino acid/polyamine transporter I"/>
    <property type="match status" value="1"/>
</dbReference>
<feature type="transmembrane region" description="Helical" evidence="9">
    <location>
        <begin position="337"/>
        <end position="358"/>
    </location>
</feature>
<feature type="transmembrane region" description="Helical" evidence="9">
    <location>
        <begin position="278"/>
        <end position="298"/>
    </location>
</feature>
<feature type="transmembrane region" description="Helical" evidence="9">
    <location>
        <begin position="188"/>
        <end position="210"/>
    </location>
</feature>
<keyword evidence="3 9" id="KW-0813">Transport</keyword>
<evidence type="ECO:0000256" key="9">
    <source>
        <dbReference type="RuleBase" id="RU362122"/>
    </source>
</evidence>